<evidence type="ECO:0000256" key="1">
    <source>
        <dbReference type="ARBA" id="ARBA00023172"/>
    </source>
</evidence>
<dbReference type="EMBL" id="JBHTIR010000190">
    <property type="protein sequence ID" value="MFD0850925.1"/>
    <property type="molecule type" value="Genomic_DNA"/>
</dbReference>
<reference evidence="4" key="1">
    <citation type="journal article" date="2019" name="Int. J. Syst. Evol. Microbiol.">
        <title>The Global Catalogue of Microorganisms (GCM) 10K type strain sequencing project: providing services to taxonomists for standard genome sequencing and annotation.</title>
        <authorList>
            <consortium name="The Broad Institute Genomics Platform"/>
            <consortium name="The Broad Institute Genome Sequencing Center for Infectious Disease"/>
            <person name="Wu L."/>
            <person name="Ma J."/>
        </authorList>
    </citation>
    <scope>NUCLEOTIDE SEQUENCE [LARGE SCALE GENOMIC DNA]</scope>
    <source>
        <strain evidence="4">JCM 31696</strain>
    </source>
</reference>
<dbReference type="SUPFAM" id="SSF56349">
    <property type="entry name" value="DNA breaking-rejoining enzymes"/>
    <property type="match status" value="1"/>
</dbReference>
<protein>
    <recommendedName>
        <fullName evidence="5">Site-specific integrase</fullName>
    </recommendedName>
</protein>
<dbReference type="Proteomes" id="UP001597083">
    <property type="component" value="Unassembled WGS sequence"/>
</dbReference>
<keyword evidence="4" id="KW-1185">Reference proteome</keyword>
<name>A0ABW3C912_9ACTN</name>
<evidence type="ECO:0008006" key="5">
    <source>
        <dbReference type="Google" id="ProtNLM"/>
    </source>
</evidence>
<keyword evidence="1" id="KW-0233">DNA recombination</keyword>
<organism evidence="3 4">
    <name type="scientific">Actinomadura adrarensis</name>
    <dbReference type="NCBI Taxonomy" id="1819600"/>
    <lineage>
        <taxon>Bacteria</taxon>
        <taxon>Bacillati</taxon>
        <taxon>Actinomycetota</taxon>
        <taxon>Actinomycetes</taxon>
        <taxon>Streptosporangiales</taxon>
        <taxon>Thermomonosporaceae</taxon>
        <taxon>Actinomadura</taxon>
    </lineage>
</organism>
<evidence type="ECO:0000256" key="2">
    <source>
        <dbReference type="SAM" id="MobiDB-lite"/>
    </source>
</evidence>
<gene>
    <name evidence="3" type="ORF">ACFQ07_01685</name>
</gene>
<dbReference type="Gene3D" id="1.10.443.10">
    <property type="entry name" value="Intergrase catalytic core"/>
    <property type="match status" value="1"/>
</dbReference>
<accession>A0ABW3C912</accession>
<evidence type="ECO:0000313" key="4">
    <source>
        <dbReference type="Proteomes" id="UP001597083"/>
    </source>
</evidence>
<proteinExistence type="predicted"/>
<dbReference type="InterPro" id="IPR011010">
    <property type="entry name" value="DNA_brk_join_enz"/>
</dbReference>
<feature type="non-terminal residue" evidence="3">
    <location>
        <position position="1"/>
    </location>
</feature>
<feature type="region of interest" description="Disordered" evidence="2">
    <location>
        <begin position="111"/>
        <end position="144"/>
    </location>
</feature>
<comment type="caution">
    <text evidence="3">The sequence shown here is derived from an EMBL/GenBank/DDBJ whole genome shotgun (WGS) entry which is preliminary data.</text>
</comment>
<evidence type="ECO:0000313" key="3">
    <source>
        <dbReference type="EMBL" id="MFD0850925.1"/>
    </source>
</evidence>
<sequence length="144" mass="15743">PRIAQARAAGYVREPVLWSWLPVTAGLTPHELRHSQRVWLDEDGIPDILKHDRLGHSMPGMGGTYGHVSPAMRQQVKDAMQQRWETALDQRLAISPTSSVPLLNELLAARSSSMTPKESHGHLPIVSRTPESPSPNGSHGVPVG</sequence>
<dbReference type="InterPro" id="IPR013762">
    <property type="entry name" value="Integrase-like_cat_sf"/>
</dbReference>